<comment type="caution">
    <text evidence="1">The sequence shown here is derived from an EMBL/GenBank/DDBJ whole genome shotgun (WGS) entry which is preliminary data.</text>
</comment>
<evidence type="ECO:0000313" key="2">
    <source>
        <dbReference type="Proteomes" id="UP001521150"/>
    </source>
</evidence>
<accession>A0ABS8ZR70</accession>
<organism evidence="1 2">
    <name type="scientific">Kibdelosporangium philippinense</name>
    <dbReference type="NCBI Taxonomy" id="211113"/>
    <lineage>
        <taxon>Bacteria</taxon>
        <taxon>Bacillati</taxon>
        <taxon>Actinomycetota</taxon>
        <taxon>Actinomycetes</taxon>
        <taxon>Pseudonocardiales</taxon>
        <taxon>Pseudonocardiaceae</taxon>
        <taxon>Kibdelosporangium</taxon>
    </lineage>
</organism>
<sequence length="81" mass="8652">MAEIRWGEPRRWLGLGEAALAFSWDLVEIGPAGRLQGSGGGRAGSVAGIWWWSSWGYGWDLADVGPGGQVESSGMACRVRC</sequence>
<gene>
    <name evidence="1" type="ORF">LWC34_43880</name>
</gene>
<keyword evidence="2" id="KW-1185">Reference proteome</keyword>
<protein>
    <submittedName>
        <fullName evidence="1">Uncharacterized protein</fullName>
    </submittedName>
</protein>
<reference evidence="1 2" key="1">
    <citation type="submission" date="2021-12" db="EMBL/GenBank/DDBJ databases">
        <title>Genome sequence of Kibdelosporangium philippinense ATCC 49844.</title>
        <authorList>
            <person name="Fedorov E.A."/>
            <person name="Omeragic M."/>
            <person name="Shalygina K.F."/>
            <person name="Maclea K.S."/>
        </authorList>
    </citation>
    <scope>NUCLEOTIDE SEQUENCE [LARGE SCALE GENOMIC DNA]</scope>
    <source>
        <strain evidence="1 2">ATCC 49844</strain>
    </source>
</reference>
<name>A0ABS8ZR70_9PSEU</name>
<dbReference type="RefSeq" id="WP_233731224.1">
    <property type="nucleotide sequence ID" value="NZ_JAJVCN010000004.1"/>
</dbReference>
<dbReference type="EMBL" id="JAJVCN010000004">
    <property type="protein sequence ID" value="MCE7009703.1"/>
    <property type="molecule type" value="Genomic_DNA"/>
</dbReference>
<proteinExistence type="predicted"/>
<dbReference type="Proteomes" id="UP001521150">
    <property type="component" value="Unassembled WGS sequence"/>
</dbReference>
<evidence type="ECO:0000313" key="1">
    <source>
        <dbReference type="EMBL" id="MCE7009703.1"/>
    </source>
</evidence>